<dbReference type="GO" id="GO:0052689">
    <property type="term" value="F:carboxylic ester hydrolase activity"/>
    <property type="evidence" value="ECO:0007669"/>
    <property type="project" value="TreeGrafter"/>
</dbReference>
<accession>A0A1H9JG64</accession>
<sequence length="430" mass="46860">MGGLGGGKMEARKFARRFIDRRFTDAASMLTDDGHSAIMDSFPDSLAEEGMDSEEVLEQCWWGLHGQYGEPEAVDELTVHDGNQATVTFAFENGTETATLNLTGKSISDFTFTPTYESPAYADEDALTEHEVTVDTGDVALNGLLTVPEGRTPVPGVVLVHGAGVHDPDGTVGNSKILKDISLGLASEGVASLRYEKRLANHEIPDDALTLDTVVTDDAVAAVDRLAAFDDVHQDSLFVAGHSQGGMCAPRIADRHGGLAGVVNLDGSPEPNLPPEHADIIRYEFEIDGDLNEEQAARVERDRETLRRIAEGEFDDEKIMGRPGAWHRSLREYDPVSTASDLHVPTLALTTFSADEETQPELAAFFRTRYETWLDADLPEGSHVECYTNVDHYFQSITPPATPHSLYFGGNVAETVIDDLNKWIQGVSTQ</sequence>
<dbReference type="InterPro" id="IPR053145">
    <property type="entry name" value="AB_hydrolase_Est10"/>
</dbReference>
<dbReference type="PANTHER" id="PTHR43265">
    <property type="entry name" value="ESTERASE ESTD"/>
    <property type="match status" value="1"/>
</dbReference>
<dbReference type="EMBL" id="FOFD01000003">
    <property type="protein sequence ID" value="SEQ85783.1"/>
    <property type="molecule type" value="Genomic_DNA"/>
</dbReference>
<dbReference type="RefSeq" id="WP_090618005.1">
    <property type="nucleotide sequence ID" value="NZ_FOFD01000003.1"/>
</dbReference>
<dbReference type="AlphaFoldDB" id="A0A1H9JG64"/>
<dbReference type="Pfam" id="PF12697">
    <property type="entry name" value="Abhydrolase_6"/>
    <property type="match status" value="1"/>
</dbReference>
<dbReference type="STRING" id="1186196.SAMN04489841_2542"/>
<name>A0A1H9JG64_9EURY</name>
<evidence type="ECO:0000259" key="1">
    <source>
        <dbReference type="Pfam" id="PF12697"/>
    </source>
</evidence>
<protein>
    <recommendedName>
        <fullName evidence="1">AB hydrolase-1 domain-containing protein</fullName>
    </recommendedName>
</protein>
<dbReference type="Gene3D" id="3.40.50.1820">
    <property type="entry name" value="alpha/beta hydrolase"/>
    <property type="match status" value="1"/>
</dbReference>
<proteinExistence type="predicted"/>
<evidence type="ECO:0000313" key="2">
    <source>
        <dbReference type="EMBL" id="SEQ85783.1"/>
    </source>
</evidence>
<reference evidence="3" key="1">
    <citation type="submission" date="2016-10" db="EMBL/GenBank/DDBJ databases">
        <authorList>
            <person name="Varghese N."/>
            <person name="Submissions S."/>
        </authorList>
    </citation>
    <scope>NUCLEOTIDE SEQUENCE [LARGE SCALE GENOMIC DNA]</scope>
    <source>
        <strain evidence="3">DSM 25055</strain>
    </source>
</reference>
<gene>
    <name evidence="2" type="ORF">SAMN04489841_2542</name>
</gene>
<keyword evidence="3" id="KW-1185">Reference proteome</keyword>
<organism evidence="2 3">
    <name type="scientific">Natrinema salaciae</name>
    <dbReference type="NCBI Taxonomy" id="1186196"/>
    <lineage>
        <taxon>Archaea</taxon>
        <taxon>Methanobacteriati</taxon>
        <taxon>Methanobacteriota</taxon>
        <taxon>Stenosarchaea group</taxon>
        <taxon>Halobacteria</taxon>
        <taxon>Halobacteriales</taxon>
        <taxon>Natrialbaceae</taxon>
        <taxon>Natrinema</taxon>
    </lineage>
</organism>
<dbReference type="OrthoDB" id="203477at2157"/>
<feature type="domain" description="AB hydrolase-1" evidence="1">
    <location>
        <begin position="157"/>
        <end position="383"/>
    </location>
</feature>
<dbReference type="InterPro" id="IPR029058">
    <property type="entry name" value="AB_hydrolase_fold"/>
</dbReference>
<dbReference type="SUPFAM" id="SSF53474">
    <property type="entry name" value="alpha/beta-Hydrolases"/>
    <property type="match status" value="1"/>
</dbReference>
<dbReference type="PANTHER" id="PTHR43265:SF1">
    <property type="entry name" value="ESTERASE ESTD"/>
    <property type="match status" value="1"/>
</dbReference>
<dbReference type="InterPro" id="IPR000073">
    <property type="entry name" value="AB_hydrolase_1"/>
</dbReference>
<dbReference type="Proteomes" id="UP000199114">
    <property type="component" value="Unassembled WGS sequence"/>
</dbReference>
<evidence type="ECO:0000313" key="3">
    <source>
        <dbReference type="Proteomes" id="UP000199114"/>
    </source>
</evidence>